<proteinExistence type="inferred from homology"/>
<dbReference type="RefSeq" id="WP_345336468.1">
    <property type="nucleotide sequence ID" value="NZ_BAABJZ010000097.1"/>
</dbReference>
<dbReference type="Proteomes" id="UP001499988">
    <property type="component" value="Unassembled WGS sequence"/>
</dbReference>
<dbReference type="InterPro" id="IPR006464">
    <property type="entry name" value="AcTrfase_RimI/Ard1"/>
</dbReference>
<comment type="similarity">
    <text evidence="3">Belongs to the acetyltransferase family. RimI subfamily.</text>
</comment>
<keyword evidence="3" id="KW-0963">Cytoplasm</keyword>
<keyword evidence="6" id="KW-1185">Reference proteome</keyword>
<feature type="active site" description="Proton acceptor" evidence="3">
    <location>
        <position position="114"/>
    </location>
</feature>
<dbReference type="InterPro" id="IPR016181">
    <property type="entry name" value="Acyl_CoA_acyltransferase"/>
</dbReference>
<accession>A0ABP9FHU3</accession>
<comment type="catalytic activity">
    <reaction evidence="3">
        <text>N-terminal L-alanyl-[ribosomal protein bS18] + acetyl-CoA = N-terminal N(alpha)-acetyl-L-alanyl-[ribosomal protein bS18] + CoA + H(+)</text>
        <dbReference type="Rhea" id="RHEA:43756"/>
        <dbReference type="Rhea" id="RHEA-COMP:10676"/>
        <dbReference type="Rhea" id="RHEA-COMP:10677"/>
        <dbReference type="ChEBI" id="CHEBI:15378"/>
        <dbReference type="ChEBI" id="CHEBI:57287"/>
        <dbReference type="ChEBI" id="CHEBI:57288"/>
        <dbReference type="ChEBI" id="CHEBI:64718"/>
        <dbReference type="ChEBI" id="CHEBI:83683"/>
        <dbReference type="EC" id="2.3.1.266"/>
    </reaction>
</comment>
<feature type="active site" description="Proton donor" evidence="3">
    <location>
        <position position="126"/>
    </location>
</feature>
<protein>
    <recommendedName>
        <fullName evidence="3">[Ribosomal protein bS18]-alanine N-acetyltransferase</fullName>
        <ecNumber evidence="3">2.3.1.266</ecNumber>
    </recommendedName>
</protein>
<feature type="domain" description="N-acetyltransferase" evidence="4">
    <location>
        <begin position="13"/>
        <end position="158"/>
    </location>
</feature>
<dbReference type="CDD" id="cd04301">
    <property type="entry name" value="NAT_SF"/>
    <property type="match status" value="1"/>
</dbReference>
<dbReference type="InterPro" id="IPR000182">
    <property type="entry name" value="GNAT_dom"/>
</dbReference>
<dbReference type="GO" id="GO:0005840">
    <property type="term" value="C:ribosome"/>
    <property type="evidence" value="ECO:0007669"/>
    <property type="project" value="UniProtKB-KW"/>
</dbReference>
<evidence type="ECO:0000256" key="3">
    <source>
        <dbReference type="HAMAP-Rule" id="MF_02210"/>
    </source>
</evidence>
<comment type="caution">
    <text evidence="3">Lacks conserved residue(s) required for the propagation of feature annotation.</text>
</comment>
<reference evidence="6" key="1">
    <citation type="journal article" date="2019" name="Int. J. Syst. Evol. Microbiol.">
        <title>The Global Catalogue of Microorganisms (GCM) 10K type strain sequencing project: providing services to taxonomists for standard genome sequencing and annotation.</title>
        <authorList>
            <consortium name="The Broad Institute Genomics Platform"/>
            <consortium name="The Broad Institute Genome Sequencing Center for Infectious Disease"/>
            <person name="Wu L."/>
            <person name="Ma J."/>
        </authorList>
    </citation>
    <scope>NUCLEOTIDE SEQUENCE [LARGE SCALE GENOMIC DNA]</scope>
    <source>
        <strain evidence="6">JCM 18401</strain>
    </source>
</reference>
<dbReference type="HAMAP" id="MF_02210">
    <property type="entry name" value="RimI"/>
    <property type="match status" value="1"/>
</dbReference>
<dbReference type="PROSITE" id="PS51186">
    <property type="entry name" value="GNAT"/>
    <property type="match status" value="1"/>
</dbReference>
<keyword evidence="2 3" id="KW-0012">Acyltransferase</keyword>
<dbReference type="InterPro" id="IPR050832">
    <property type="entry name" value="Bact_Acetyltransf"/>
</dbReference>
<gene>
    <name evidence="3 5" type="primary">rimI</name>
    <name evidence="5" type="ORF">GCM10023333_32100</name>
</gene>
<dbReference type="SUPFAM" id="SSF55729">
    <property type="entry name" value="Acyl-CoA N-acyltransferases (Nat)"/>
    <property type="match status" value="1"/>
</dbReference>
<name>A0ABP9FHU3_9GAMM</name>
<feature type="binding site" evidence="3">
    <location>
        <begin position="80"/>
        <end position="82"/>
    </location>
    <ligand>
        <name>acetyl-CoA</name>
        <dbReference type="ChEBI" id="CHEBI:57288"/>
    </ligand>
</feature>
<organism evidence="5 6">
    <name type="scientific">Ferrimonas pelagia</name>
    <dbReference type="NCBI Taxonomy" id="1177826"/>
    <lineage>
        <taxon>Bacteria</taxon>
        <taxon>Pseudomonadati</taxon>
        <taxon>Pseudomonadota</taxon>
        <taxon>Gammaproteobacteria</taxon>
        <taxon>Alteromonadales</taxon>
        <taxon>Ferrimonadaceae</taxon>
        <taxon>Ferrimonas</taxon>
    </lineage>
</organism>
<dbReference type="PANTHER" id="PTHR43877">
    <property type="entry name" value="AMINOALKYLPHOSPHONATE N-ACETYLTRANSFERASE-RELATED-RELATED"/>
    <property type="match status" value="1"/>
</dbReference>
<dbReference type="EMBL" id="BAABJZ010000097">
    <property type="protein sequence ID" value="GAA4896443.1"/>
    <property type="molecule type" value="Genomic_DNA"/>
</dbReference>
<sequence length="159" mass="17795">MNMDPTHASQPPAAISPLSILDVSAMFRIEQLAHSHPWSQKLMASNFGGLYRDLGLWQGDQLLGYVIVRVVAGEAELINIAVDPAHHGQGFGRQLMQAMMALAQQEQWEQILLEVRASNAPAQHLYRTFGFDEIDRRKGYYPSAEGREDALIMRCFCPA</sequence>
<evidence type="ECO:0000313" key="5">
    <source>
        <dbReference type="EMBL" id="GAA4896443.1"/>
    </source>
</evidence>
<dbReference type="Pfam" id="PF00583">
    <property type="entry name" value="Acetyltransf_1"/>
    <property type="match status" value="1"/>
</dbReference>
<dbReference type="Gene3D" id="3.40.630.30">
    <property type="match status" value="1"/>
</dbReference>
<comment type="subcellular location">
    <subcellularLocation>
        <location evidence="3">Cytoplasm</location>
    </subcellularLocation>
</comment>
<evidence type="ECO:0000259" key="4">
    <source>
        <dbReference type="PROSITE" id="PS51186"/>
    </source>
</evidence>
<dbReference type="EC" id="2.3.1.266" evidence="3"/>
<comment type="function">
    <text evidence="3">Acetylates the N-terminal alanine of ribosomal protein bS18.</text>
</comment>
<evidence type="ECO:0000256" key="1">
    <source>
        <dbReference type="ARBA" id="ARBA00022679"/>
    </source>
</evidence>
<keyword evidence="5" id="KW-0687">Ribonucleoprotein</keyword>
<feature type="binding site" evidence="3">
    <location>
        <position position="119"/>
    </location>
    <ligand>
        <name>acetyl-CoA</name>
        <dbReference type="ChEBI" id="CHEBI:57288"/>
    </ligand>
</feature>
<evidence type="ECO:0000313" key="6">
    <source>
        <dbReference type="Proteomes" id="UP001499988"/>
    </source>
</evidence>
<evidence type="ECO:0000256" key="2">
    <source>
        <dbReference type="ARBA" id="ARBA00023315"/>
    </source>
</evidence>
<dbReference type="InterPro" id="IPR043690">
    <property type="entry name" value="RimI"/>
</dbReference>
<dbReference type="NCBIfam" id="TIGR01575">
    <property type="entry name" value="rimI"/>
    <property type="match status" value="1"/>
</dbReference>
<keyword evidence="1 3" id="KW-0808">Transferase</keyword>
<keyword evidence="5" id="KW-0689">Ribosomal protein</keyword>
<comment type="caution">
    <text evidence="5">The sequence shown here is derived from an EMBL/GenBank/DDBJ whole genome shotgun (WGS) entry which is preliminary data.</text>
</comment>